<gene>
    <name evidence="1" type="ORF">DERP_001948</name>
</gene>
<keyword evidence="2" id="KW-1185">Reference proteome</keyword>
<dbReference type="EMBL" id="NJHN03000054">
    <property type="protein sequence ID" value="KAH9420113.1"/>
    <property type="molecule type" value="Genomic_DNA"/>
</dbReference>
<comment type="caution">
    <text evidence="1">The sequence shown here is derived from an EMBL/GenBank/DDBJ whole genome shotgun (WGS) entry which is preliminary data.</text>
</comment>
<reference evidence="1 2" key="2">
    <citation type="journal article" date="2022" name="Mol. Biol. Evol.">
        <title>Comparative Genomics Reveals Insights into the Divergent Evolution of Astigmatic Mites and Household Pest Adaptations.</title>
        <authorList>
            <person name="Xiong Q."/>
            <person name="Wan A.T."/>
            <person name="Liu X."/>
            <person name="Fung C.S."/>
            <person name="Xiao X."/>
            <person name="Malainual N."/>
            <person name="Hou J."/>
            <person name="Wang L."/>
            <person name="Wang M."/>
            <person name="Yang K.Y."/>
            <person name="Cui Y."/>
            <person name="Leung E.L."/>
            <person name="Nong W."/>
            <person name="Shin S.K."/>
            <person name="Au S.W."/>
            <person name="Jeong K.Y."/>
            <person name="Chew F.T."/>
            <person name="Hui J.H."/>
            <person name="Leung T.F."/>
            <person name="Tungtrongchitr A."/>
            <person name="Zhong N."/>
            <person name="Liu Z."/>
            <person name="Tsui S.K."/>
        </authorList>
    </citation>
    <scope>NUCLEOTIDE SEQUENCE [LARGE SCALE GENOMIC DNA]</scope>
    <source>
        <strain evidence="1">Derp</strain>
    </source>
</reference>
<name>A0ABQ8JBW7_DERPT</name>
<sequence>MYGPIGQSISASNDDCFNARLLNVFNLVIGGLCFRCGRNVSNGISLGVDQNHQTSKQLSYLKVQILDWQPTILS</sequence>
<reference evidence="1 2" key="1">
    <citation type="journal article" date="2018" name="J. Allergy Clin. Immunol.">
        <title>High-quality assembly of Dermatophagoides pteronyssinus genome and transcriptome reveals a wide range of novel allergens.</title>
        <authorList>
            <person name="Liu X.Y."/>
            <person name="Yang K.Y."/>
            <person name="Wang M.Q."/>
            <person name="Kwok J.S."/>
            <person name="Zeng X."/>
            <person name="Yang Z."/>
            <person name="Xiao X.J."/>
            <person name="Lau C.P."/>
            <person name="Li Y."/>
            <person name="Huang Z.M."/>
            <person name="Ba J.G."/>
            <person name="Yim A.K."/>
            <person name="Ouyang C.Y."/>
            <person name="Ngai S.M."/>
            <person name="Chan T.F."/>
            <person name="Leung E.L."/>
            <person name="Liu L."/>
            <person name="Liu Z.G."/>
            <person name="Tsui S.K."/>
        </authorList>
    </citation>
    <scope>NUCLEOTIDE SEQUENCE [LARGE SCALE GENOMIC DNA]</scope>
    <source>
        <strain evidence="1">Derp</strain>
    </source>
</reference>
<organism evidence="1 2">
    <name type="scientific">Dermatophagoides pteronyssinus</name>
    <name type="common">European house dust mite</name>
    <dbReference type="NCBI Taxonomy" id="6956"/>
    <lineage>
        <taxon>Eukaryota</taxon>
        <taxon>Metazoa</taxon>
        <taxon>Ecdysozoa</taxon>
        <taxon>Arthropoda</taxon>
        <taxon>Chelicerata</taxon>
        <taxon>Arachnida</taxon>
        <taxon>Acari</taxon>
        <taxon>Acariformes</taxon>
        <taxon>Sarcoptiformes</taxon>
        <taxon>Astigmata</taxon>
        <taxon>Psoroptidia</taxon>
        <taxon>Analgoidea</taxon>
        <taxon>Pyroglyphidae</taxon>
        <taxon>Dermatophagoidinae</taxon>
        <taxon>Dermatophagoides</taxon>
    </lineage>
</organism>
<evidence type="ECO:0000313" key="2">
    <source>
        <dbReference type="Proteomes" id="UP000887458"/>
    </source>
</evidence>
<evidence type="ECO:0000313" key="1">
    <source>
        <dbReference type="EMBL" id="KAH9420113.1"/>
    </source>
</evidence>
<accession>A0ABQ8JBW7</accession>
<dbReference type="Proteomes" id="UP000887458">
    <property type="component" value="Unassembled WGS sequence"/>
</dbReference>
<protein>
    <submittedName>
        <fullName evidence="1">Uncharacterized protein</fullName>
    </submittedName>
</protein>
<proteinExistence type="predicted"/>